<accession>A0A2Z6S6E0</accession>
<gene>
    <name evidence="2" type="ORF">RCL2_002141800</name>
    <name evidence="1" type="ORF">RclHR1_05840011</name>
</gene>
<evidence type="ECO:0000313" key="1">
    <source>
        <dbReference type="EMBL" id="GBC04750.1"/>
    </source>
</evidence>
<keyword evidence="3" id="KW-1185">Reference proteome</keyword>
<comment type="caution">
    <text evidence="1">The sequence shown here is derived from an EMBL/GenBank/DDBJ whole genome shotgun (WGS) entry which is preliminary data.</text>
</comment>
<sequence>MTSHHTRCSISGICDRFVTRQFGKREITILPFVIELLKFYHRCMFTRSTSLLRVRKADLKAVFDFTYKQLILSSLPIISKIGFGEKNNRPKVTFKTSFSTLGKFADRLILQLLYLYVEKILIFCIFPVPQFATKPDFWYATIILCHS</sequence>
<protein>
    <submittedName>
        <fullName evidence="1">Uncharacterized protein</fullName>
    </submittedName>
</protein>
<reference evidence="2" key="2">
    <citation type="submission" date="2019-10" db="EMBL/GenBank/DDBJ databases">
        <title>Conservation and host-specific expression of non-tandemly repeated heterogenous ribosome RNA gene in arbuscular mycorrhizal fungi.</title>
        <authorList>
            <person name="Maeda T."/>
            <person name="Kobayashi Y."/>
            <person name="Nakagawa T."/>
            <person name="Ezawa T."/>
            <person name="Yamaguchi K."/>
            <person name="Bino T."/>
            <person name="Nishimoto Y."/>
            <person name="Shigenobu S."/>
            <person name="Kawaguchi M."/>
        </authorList>
    </citation>
    <scope>NUCLEOTIDE SEQUENCE</scope>
    <source>
        <strain evidence="2">HR1</strain>
    </source>
</reference>
<evidence type="ECO:0000313" key="3">
    <source>
        <dbReference type="Proteomes" id="UP000247702"/>
    </source>
</evidence>
<dbReference type="EMBL" id="BLAL01000238">
    <property type="protein sequence ID" value="GES94705.1"/>
    <property type="molecule type" value="Genomic_DNA"/>
</dbReference>
<name>A0A2Z6S6E0_9GLOM</name>
<dbReference type="EMBL" id="BEXD01003964">
    <property type="protein sequence ID" value="GBC04750.1"/>
    <property type="molecule type" value="Genomic_DNA"/>
</dbReference>
<evidence type="ECO:0000313" key="2">
    <source>
        <dbReference type="EMBL" id="GES94705.1"/>
    </source>
</evidence>
<proteinExistence type="predicted"/>
<dbReference type="Proteomes" id="UP000615446">
    <property type="component" value="Unassembled WGS sequence"/>
</dbReference>
<dbReference type="AlphaFoldDB" id="A0A2Z6S6E0"/>
<dbReference type="Proteomes" id="UP000247702">
    <property type="component" value="Unassembled WGS sequence"/>
</dbReference>
<reference evidence="1 3" key="1">
    <citation type="submission" date="2017-11" db="EMBL/GenBank/DDBJ databases">
        <title>The genome of Rhizophagus clarus HR1 reveals common genetic basis of auxotrophy among arbuscular mycorrhizal fungi.</title>
        <authorList>
            <person name="Kobayashi Y."/>
        </authorList>
    </citation>
    <scope>NUCLEOTIDE SEQUENCE [LARGE SCALE GENOMIC DNA]</scope>
    <source>
        <strain evidence="1 3">HR1</strain>
    </source>
</reference>
<organism evidence="1 3">
    <name type="scientific">Rhizophagus clarus</name>
    <dbReference type="NCBI Taxonomy" id="94130"/>
    <lineage>
        <taxon>Eukaryota</taxon>
        <taxon>Fungi</taxon>
        <taxon>Fungi incertae sedis</taxon>
        <taxon>Mucoromycota</taxon>
        <taxon>Glomeromycotina</taxon>
        <taxon>Glomeromycetes</taxon>
        <taxon>Glomerales</taxon>
        <taxon>Glomeraceae</taxon>
        <taxon>Rhizophagus</taxon>
    </lineage>
</organism>